<dbReference type="AlphaFoldDB" id="A0A9W8ICN0"/>
<protein>
    <submittedName>
        <fullName evidence="1">Uncharacterized protein</fullName>
    </submittedName>
</protein>
<organism evidence="1 2">
    <name type="scientific">Coemansia aciculifera</name>
    <dbReference type="NCBI Taxonomy" id="417176"/>
    <lineage>
        <taxon>Eukaryota</taxon>
        <taxon>Fungi</taxon>
        <taxon>Fungi incertae sedis</taxon>
        <taxon>Zoopagomycota</taxon>
        <taxon>Kickxellomycotina</taxon>
        <taxon>Kickxellomycetes</taxon>
        <taxon>Kickxellales</taxon>
        <taxon>Kickxellaceae</taxon>
        <taxon>Coemansia</taxon>
    </lineage>
</organism>
<evidence type="ECO:0000313" key="2">
    <source>
        <dbReference type="Proteomes" id="UP001140074"/>
    </source>
</evidence>
<accession>A0A9W8ICN0</accession>
<gene>
    <name evidence="1" type="ORF">GGH94_006037</name>
</gene>
<name>A0A9W8ICN0_9FUNG</name>
<dbReference type="Proteomes" id="UP001140074">
    <property type="component" value="Unassembled WGS sequence"/>
</dbReference>
<keyword evidence="2" id="KW-1185">Reference proteome</keyword>
<dbReference type="EMBL" id="JANBUY010000377">
    <property type="protein sequence ID" value="KAJ2859570.1"/>
    <property type="molecule type" value="Genomic_DNA"/>
</dbReference>
<reference evidence="1" key="1">
    <citation type="submission" date="2022-07" db="EMBL/GenBank/DDBJ databases">
        <title>Phylogenomic reconstructions and comparative analyses of Kickxellomycotina fungi.</title>
        <authorList>
            <person name="Reynolds N.K."/>
            <person name="Stajich J.E."/>
            <person name="Barry K."/>
            <person name="Grigoriev I.V."/>
            <person name="Crous P."/>
            <person name="Smith M.E."/>
        </authorList>
    </citation>
    <scope>NUCLEOTIDE SEQUENCE</scope>
    <source>
        <strain evidence="1">RSA 476</strain>
    </source>
</reference>
<proteinExistence type="predicted"/>
<comment type="caution">
    <text evidence="1">The sequence shown here is derived from an EMBL/GenBank/DDBJ whole genome shotgun (WGS) entry which is preliminary data.</text>
</comment>
<evidence type="ECO:0000313" key="1">
    <source>
        <dbReference type="EMBL" id="KAJ2859570.1"/>
    </source>
</evidence>
<sequence length="300" mass="33542">MDGNDISELAMQLVRRNASTLYFLGMTFCGLNNIGPLIKDAEGRYIQYPRLHKLSLANSQSLDVVQRPAFPGAVPFPVLRNLTIRSEYYFGDDTPFRGNAGTLEYLELDLNARVVSVIKTRKVFTPSSYPKLHCVKLGLPYSPLRLWGVFVLINALPLLSDLHTYLPSVGLLPQGVSEKRLPAYVRETYSPLGEYLRRWRIGASPGADFESTAKCVLLLALACPNFDYAAVPEAGRELFMAHMREMISSNGFRQHEPRLQRLLFGGWRNRFFSVKVARTRRAIAAEAAAQAGAQGFLVLS</sequence>